<evidence type="ECO:0000313" key="2">
    <source>
        <dbReference type="EMBL" id="GLB42657.1"/>
    </source>
</evidence>
<feature type="compositionally biased region" description="Basic and acidic residues" evidence="1">
    <location>
        <begin position="23"/>
        <end position="47"/>
    </location>
</feature>
<sequence>MKSPSGDGFLSRRTQTRVPAYSEGERPGDDVDAYLSDRRVHGIRLPDQRSISRRSPLRTHPSVPPPLY</sequence>
<evidence type="ECO:0000313" key="3">
    <source>
        <dbReference type="Proteomes" id="UP001063166"/>
    </source>
</evidence>
<organism evidence="2 3">
    <name type="scientific">Lyophyllum shimeji</name>
    <name type="common">Hon-shimeji</name>
    <name type="synonym">Tricholoma shimeji</name>
    <dbReference type="NCBI Taxonomy" id="47721"/>
    <lineage>
        <taxon>Eukaryota</taxon>
        <taxon>Fungi</taxon>
        <taxon>Dikarya</taxon>
        <taxon>Basidiomycota</taxon>
        <taxon>Agaricomycotina</taxon>
        <taxon>Agaricomycetes</taxon>
        <taxon>Agaricomycetidae</taxon>
        <taxon>Agaricales</taxon>
        <taxon>Tricholomatineae</taxon>
        <taxon>Lyophyllaceae</taxon>
        <taxon>Lyophyllum</taxon>
    </lineage>
</organism>
<protein>
    <submittedName>
        <fullName evidence="2">Uncharacterized protein</fullName>
    </submittedName>
</protein>
<reference evidence="2" key="1">
    <citation type="submission" date="2022-07" db="EMBL/GenBank/DDBJ databases">
        <title>The genome of Lyophyllum shimeji provides insight into the initial evolution of ectomycorrhizal fungal genome.</title>
        <authorList>
            <person name="Kobayashi Y."/>
            <person name="Shibata T."/>
            <person name="Hirakawa H."/>
            <person name="Shigenobu S."/>
            <person name="Nishiyama T."/>
            <person name="Yamada A."/>
            <person name="Hasebe M."/>
            <person name="Kawaguchi M."/>
        </authorList>
    </citation>
    <scope>NUCLEOTIDE SEQUENCE</scope>
    <source>
        <strain evidence="2">AT787</strain>
    </source>
</reference>
<comment type="caution">
    <text evidence="2">The sequence shown here is derived from an EMBL/GenBank/DDBJ whole genome shotgun (WGS) entry which is preliminary data.</text>
</comment>
<accession>A0A9P3URX0</accession>
<dbReference type="AlphaFoldDB" id="A0A9P3URX0"/>
<keyword evidence="3" id="KW-1185">Reference proteome</keyword>
<dbReference type="EMBL" id="BRPK01000012">
    <property type="protein sequence ID" value="GLB42657.1"/>
    <property type="molecule type" value="Genomic_DNA"/>
</dbReference>
<dbReference type="Proteomes" id="UP001063166">
    <property type="component" value="Unassembled WGS sequence"/>
</dbReference>
<gene>
    <name evidence="2" type="ORF">LshimejAT787_1201060</name>
</gene>
<proteinExistence type="predicted"/>
<name>A0A9P3URX0_LYOSH</name>
<evidence type="ECO:0000256" key="1">
    <source>
        <dbReference type="SAM" id="MobiDB-lite"/>
    </source>
</evidence>
<feature type="region of interest" description="Disordered" evidence="1">
    <location>
        <begin position="1"/>
        <end position="68"/>
    </location>
</feature>